<dbReference type="Pfam" id="PF13927">
    <property type="entry name" value="Ig_3"/>
    <property type="match status" value="1"/>
</dbReference>
<protein>
    <submittedName>
        <fullName evidence="6">Uncharacterized protein</fullName>
    </submittedName>
</protein>
<dbReference type="GO" id="GO:0007189">
    <property type="term" value="P:adenylate cyclase-activating G protein-coupled receptor signaling pathway"/>
    <property type="evidence" value="ECO:0007669"/>
    <property type="project" value="TreeGrafter"/>
</dbReference>
<dbReference type="PROSITE" id="PS50227">
    <property type="entry name" value="G_PROTEIN_RECEP_F2_3"/>
    <property type="match status" value="1"/>
</dbReference>
<dbReference type="SUPFAM" id="SSF48726">
    <property type="entry name" value="Immunoglobulin"/>
    <property type="match status" value="2"/>
</dbReference>
<evidence type="ECO:0000256" key="2">
    <source>
        <dbReference type="ARBA" id="ARBA00023180"/>
    </source>
</evidence>
<dbReference type="InterPro" id="IPR003599">
    <property type="entry name" value="Ig_sub"/>
</dbReference>
<reference evidence="6 7" key="1">
    <citation type="submission" date="2017-03" db="EMBL/GenBank/DDBJ databases">
        <title>Genome of the blue death feigning beetle - Asbolus verrucosus.</title>
        <authorList>
            <person name="Rider S.D."/>
        </authorList>
    </citation>
    <scope>NUCLEOTIDE SEQUENCE [LARGE SCALE GENOMIC DNA]</scope>
    <source>
        <strain evidence="6">Butters</strain>
        <tissue evidence="6">Head and leg muscle</tissue>
    </source>
</reference>
<feature type="transmembrane region" description="Helical" evidence="3">
    <location>
        <begin position="689"/>
        <end position="710"/>
    </location>
</feature>
<dbReference type="EMBL" id="QDEB01046948">
    <property type="protein sequence ID" value="RZC38042.1"/>
    <property type="molecule type" value="Genomic_DNA"/>
</dbReference>
<feature type="domain" description="G-protein coupled receptors family 2 profile 1" evidence="4">
    <location>
        <begin position="293"/>
        <end position="352"/>
    </location>
</feature>
<dbReference type="InterPro" id="IPR007110">
    <property type="entry name" value="Ig-like_dom"/>
</dbReference>
<organism evidence="6 7">
    <name type="scientific">Asbolus verrucosus</name>
    <name type="common">Desert ironclad beetle</name>
    <dbReference type="NCBI Taxonomy" id="1661398"/>
    <lineage>
        <taxon>Eukaryota</taxon>
        <taxon>Metazoa</taxon>
        <taxon>Ecdysozoa</taxon>
        <taxon>Arthropoda</taxon>
        <taxon>Hexapoda</taxon>
        <taxon>Insecta</taxon>
        <taxon>Pterygota</taxon>
        <taxon>Neoptera</taxon>
        <taxon>Endopterygota</taxon>
        <taxon>Coleoptera</taxon>
        <taxon>Polyphaga</taxon>
        <taxon>Cucujiformia</taxon>
        <taxon>Tenebrionidae</taxon>
        <taxon>Pimeliinae</taxon>
        <taxon>Asbolus</taxon>
    </lineage>
</organism>
<evidence type="ECO:0000256" key="3">
    <source>
        <dbReference type="SAM" id="Phobius"/>
    </source>
</evidence>
<evidence type="ECO:0000313" key="6">
    <source>
        <dbReference type="EMBL" id="RZC38042.1"/>
    </source>
</evidence>
<name>A0A482VYP0_ASBVE</name>
<keyword evidence="7" id="KW-1185">Reference proteome</keyword>
<feature type="transmembrane region" description="Helical" evidence="3">
    <location>
        <begin position="760"/>
        <end position="779"/>
    </location>
</feature>
<keyword evidence="3" id="KW-0472">Membrane</keyword>
<dbReference type="SMART" id="SM00409">
    <property type="entry name" value="IG"/>
    <property type="match status" value="2"/>
</dbReference>
<feature type="transmembrane region" description="Helical" evidence="3">
    <location>
        <begin position="722"/>
        <end position="748"/>
    </location>
</feature>
<dbReference type="OrthoDB" id="6138650at2759"/>
<comment type="caution">
    <text evidence="6">The sequence shown here is derived from an EMBL/GenBank/DDBJ whole genome shotgun (WGS) entry which is preliminary data.</text>
</comment>
<comment type="similarity">
    <text evidence="1">Belongs to the G-protein coupled receptor 2 family. Adhesion G-protein coupled receptor (ADGR) subfamily.</text>
</comment>
<dbReference type="Gene3D" id="2.60.40.10">
    <property type="entry name" value="Immunoglobulins"/>
    <property type="match status" value="2"/>
</dbReference>
<proteinExistence type="inferred from homology"/>
<dbReference type="GO" id="GO:0004930">
    <property type="term" value="F:G protein-coupled receptor activity"/>
    <property type="evidence" value="ECO:0007669"/>
    <property type="project" value="InterPro"/>
</dbReference>
<feature type="transmembrane region" description="Helical" evidence="3">
    <location>
        <begin position="868"/>
        <end position="889"/>
    </location>
</feature>
<evidence type="ECO:0000259" key="4">
    <source>
        <dbReference type="PROSITE" id="PS50227"/>
    </source>
</evidence>
<dbReference type="PANTHER" id="PTHR45813">
    <property type="entry name" value="IG-LIKE DOMAIN-CONTAINING PROTEIN"/>
    <property type="match status" value="1"/>
</dbReference>
<feature type="transmembrane region" description="Helical" evidence="3">
    <location>
        <begin position="842"/>
        <end position="862"/>
    </location>
</feature>
<dbReference type="Proteomes" id="UP000292052">
    <property type="component" value="Unassembled WGS sequence"/>
</dbReference>
<keyword evidence="2" id="KW-0325">Glycoprotein</keyword>
<evidence type="ECO:0000256" key="1">
    <source>
        <dbReference type="ARBA" id="ARBA00007343"/>
    </source>
</evidence>
<feature type="transmembrane region" description="Helical" evidence="3">
    <location>
        <begin position="791"/>
        <end position="821"/>
    </location>
</feature>
<feature type="domain" description="Ig-like" evidence="5">
    <location>
        <begin position="192"/>
        <end position="281"/>
    </location>
</feature>
<dbReference type="PANTHER" id="PTHR45813:SF8">
    <property type="entry name" value="IG-LIKE DOMAIN-CONTAINING PROTEIN"/>
    <property type="match status" value="1"/>
</dbReference>
<dbReference type="InterPro" id="IPR036445">
    <property type="entry name" value="GPCR_2_extracell_dom_sf"/>
</dbReference>
<gene>
    <name evidence="6" type="ORF">BDFB_006490</name>
</gene>
<dbReference type="STRING" id="1661398.A0A482VYP0"/>
<dbReference type="Gene3D" id="4.10.1240.10">
    <property type="entry name" value="GPCR, family 2, extracellular hormone receptor domain"/>
    <property type="match status" value="1"/>
</dbReference>
<dbReference type="AlphaFoldDB" id="A0A482VYP0"/>
<dbReference type="InterPro" id="IPR036179">
    <property type="entry name" value="Ig-like_dom_sf"/>
</dbReference>
<sequence length="1165" mass="132133">LKKFKKTKQTKTSTFLGLWILRTLKVNYSKLEDVTVENVLSGADVTFHLFAVKKDEKRIRSILSKWADRGYIANLTVADKEFVFRPLLDLQSVSINQAGIIRQRDEFILSCVARGSPTMSFRWFKDGIFVNVTECTSHKWSRLIKDPHLEDQYTALLGVERSDILDSGTFTCQVEDFGIQQCLSRRVFIKAPPVIKVEPMSLTVRKGENLTIKCISMGDGSTKYTYSWTKNKELIPVRTESEKYEILYPGGSILQIFRVDKSVKYSCLVQDDAISSEVMVEIHVVDPHLIRTCPQEYHLNVTWPETAPDTDSLQECPKGYAFPGYVRRSCTLNDGLRPIWRQPDYSQCTSEQLYKISFDLQLLRLGYDTATPIQILERCLRYLRSDSGLLPGEGTRILLLVRDVISYTKRSRYIPHNVTTAVFDLVNRVLMCPNSLIDQEQVKLLQEVVSQQVEISSMLLSKSQPLYHLSLTTIDVSLMGGDQKELLFLPVNNTSYRNWIPYKTKINFKDKFKEKILSKLNQSAVGIVIYRNLTAFLPTRSVIRLKDGAEVEYEVISQVVRLWILSKDKNYETYNPHIILEWKHESHENSTKVGWYMKCAMAEAAMYAYSWNTSICTTKILNFSMTRCVCPTMGTFAMLLTTNNVQVEKEESQPRRYVVLAGCSLCFLSALASTIVLTAHWMLKRSCIVFLKLQCSISITGVMLTFVLVTMGDPPERMFTNVMALIEILLLMGMSAHISILLMVYTELVQLPKSAASKQTVVGISTGVPVIAVFGNHLAHRTMDVRLKSWWLLAGTLAFNIFVTVSTVIVALFLLLYFTVINKLKKLTTVHEKEGKILQRRSACVFGSLVVVTINSIVYINFLDVIWWHYGFSVAAMLLGLITIFSYIVRSETEFYYMFRGKLKSKQKDGFFGVETTVFTKEEAEVESESMPHRKSDQQSSKPVECFPMTDAVTCKSGLPECVSGAMESYAHTDAIYCAQTSLRNDAIERYNRSPQLYRKNATFKIEDDPERVRCRSPDIIASKICTELDLVASHAPSIIITPEESINQILTTSQTDDWTKRTQPEGKEIIATVSDKIELETSVTPSNDNLDGMLDRISHDLDYLLNRSENQDVCAATPGFNGSGVRKLSKPSTSSVINEEIIEEEGEDDIKVPESITDILRTSC</sequence>
<keyword evidence="3" id="KW-0812">Transmembrane</keyword>
<feature type="non-terminal residue" evidence="6">
    <location>
        <position position="1165"/>
    </location>
</feature>
<dbReference type="InterPro" id="IPR001879">
    <property type="entry name" value="GPCR_2_extracellular_dom"/>
</dbReference>
<evidence type="ECO:0000259" key="5">
    <source>
        <dbReference type="PROSITE" id="PS50835"/>
    </source>
</evidence>
<dbReference type="PROSITE" id="PS50835">
    <property type="entry name" value="IG_LIKE"/>
    <property type="match status" value="2"/>
</dbReference>
<dbReference type="InterPro" id="IPR051587">
    <property type="entry name" value="Adhesion_GPCR"/>
</dbReference>
<dbReference type="InterPro" id="IPR013783">
    <property type="entry name" value="Ig-like_fold"/>
</dbReference>
<feature type="transmembrane region" description="Helical" evidence="3">
    <location>
        <begin position="657"/>
        <end position="677"/>
    </location>
</feature>
<keyword evidence="3" id="KW-1133">Transmembrane helix</keyword>
<accession>A0A482VYP0</accession>
<evidence type="ECO:0000313" key="7">
    <source>
        <dbReference type="Proteomes" id="UP000292052"/>
    </source>
</evidence>
<feature type="domain" description="Ig-like" evidence="5">
    <location>
        <begin position="86"/>
        <end position="184"/>
    </location>
</feature>
<dbReference type="InterPro" id="IPR046338">
    <property type="entry name" value="GAIN_dom_sf"/>
</dbReference>
<dbReference type="GO" id="GO:0016020">
    <property type="term" value="C:membrane"/>
    <property type="evidence" value="ECO:0007669"/>
    <property type="project" value="InterPro"/>
</dbReference>
<dbReference type="Gene3D" id="2.60.220.50">
    <property type="match status" value="1"/>
</dbReference>
<feature type="non-terminal residue" evidence="6">
    <location>
        <position position="1"/>
    </location>
</feature>